<dbReference type="EMBL" id="JACYCD010000692">
    <property type="protein sequence ID" value="KAF8688540.1"/>
    <property type="molecule type" value="Genomic_DNA"/>
</dbReference>
<reference evidence="3" key="1">
    <citation type="submission" date="2020-09" db="EMBL/GenBank/DDBJ databases">
        <title>Comparative genome analyses of four rice-infecting Rhizoctonia solani isolates reveal extensive enrichment of homogalacturonan modification genes.</title>
        <authorList>
            <person name="Lee D.-Y."/>
            <person name="Jeon J."/>
            <person name="Kim K.-T."/>
            <person name="Cheong K."/>
            <person name="Song H."/>
            <person name="Choi G."/>
            <person name="Ko J."/>
            <person name="Opiyo S.O."/>
            <person name="Zuo S."/>
            <person name="Madhav S."/>
            <person name="Lee Y.-H."/>
            <person name="Wang G.-L."/>
        </authorList>
    </citation>
    <scope>NUCLEOTIDE SEQUENCE</scope>
    <source>
        <strain evidence="3">AG1-IA WGL</strain>
    </source>
</reference>
<proteinExistence type="predicted"/>
<keyword evidence="1" id="KW-0812">Transmembrane</keyword>
<organism evidence="3 4">
    <name type="scientific">Rhizoctonia solani</name>
    <dbReference type="NCBI Taxonomy" id="456999"/>
    <lineage>
        <taxon>Eukaryota</taxon>
        <taxon>Fungi</taxon>
        <taxon>Dikarya</taxon>
        <taxon>Basidiomycota</taxon>
        <taxon>Agaricomycotina</taxon>
        <taxon>Agaricomycetes</taxon>
        <taxon>Cantharellales</taxon>
        <taxon>Ceratobasidiaceae</taxon>
        <taxon>Rhizoctonia</taxon>
    </lineage>
</organism>
<gene>
    <name evidence="3" type="ORF">RHS03_09680</name>
</gene>
<feature type="transmembrane region" description="Helical" evidence="1">
    <location>
        <begin position="150"/>
        <end position="175"/>
    </location>
</feature>
<dbReference type="InterPro" id="IPR038213">
    <property type="entry name" value="IFI6/IFI27-like_sf"/>
</dbReference>
<evidence type="ECO:0000256" key="1">
    <source>
        <dbReference type="SAM" id="Phobius"/>
    </source>
</evidence>
<dbReference type="Gene3D" id="6.10.110.10">
    <property type="match status" value="1"/>
</dbReference>
<keyword evidence="2" id="KW-0732">Signal</keyword>
<keyword evidence="1" id="KW-0472">Membrane</keyword>
<dbReference type="OrthoDB" id="3153758at2759"/>
<protein>
    <submittedName>
        <fullName evidence="3">Uncharacterized protein</fullName>
    </submittedName>
</protein>
<dbReference type="Proteomes" id="UP000602905">
    <property type="component" value="Unassembled WGS sequence"/>
</dbReference>
<evidence type="ECO:0000256" key="2">
    <source>
        <dbReference type="SAM" id="SignalP"/>
    </source>
</evidence>
<feature type="chain" id="PRO_5034587146" evidence="2">
    <location>
        <begin position="19"/>
        <end position="444"/>
    </location>
</feature>
<evidence type="ECO:0000313" key="4">
    <source>
        <dbReference type="Proteomes" id="UP000602905"/>
    </source>
</evidence>
<sequence length="444" mass="48620">MKYIAVIYLLLLPQLALGTPYAIVNRKIESAGIQKRSAKVSIENELGRIATEDKKIIKVADNGIKNAGNTKGVNVLGNSVKATDNTAVETAEESIEIGGCLYKDTSGYLSQVMSTCAVRDCNNNFFMNEAMRWIVQAIKDTVQFVRENHMLILLFIGSFLLVEFIGSSTFASFILKPIGFGPKGPIKDSFASNIQRIINPVKSGSLFSTFQSSAMRGAAIPGIEALIHLMRMRLIRIGFAIIALAAASNNYANSTREWREWLLKSKVKVSSDTPSNADASPMAILSSNPSSGHHKFNKGLFTEEVHASLLFVPEGAEPLTSCAQTPNLIRGIGYKSPLHCVDKGSDQGVVGIWYIPTATGCMPKWAEFENEGCKLYGYRRKFARLMGLAKNDDWRSMCESTPAIIDGKNYSHPSHCDDKGVWGIYGVFDLMDKDCECSCGPAQL</sequence>
<feature type="signal peptide" evidence="2">
    <location>
        <begin position="1"/>
        <end position="18"/>
    </location>
</feature>
<comment type="caution">
    <text evidence="3">The sequence shown here is derived from an EMBL/GenBank/DDBJ whole genome shotgun (WGS) entry which is preliminary data.</text>
</comment>
<name>A0A8H7LMB1_9AGAM</name>
<feature type="non-terminal residue" evidence="3">
    <location>
        <position position="1"/>
    </location>
</feature>
<dbReference type="AlphaFoldDB" id="A0A8H7LMB1"/>
<accession>A0A8H7LMB1</accession>
<evidence type="ECO:0000313" key="3">
    <source>
        <dbReference type="EMBL" id="KAF8688540.1"/>
    </source>
</evidence>
<keyword evidence="1" id="KW-1133">Transmembrane helix</keyword>